<dbReference type="InterPro" id="IPR050109">
    <property type="entry name" value="HTH-type_TetR-like_transc_reg"/>
</dbReference>
<keyword evidence="3" id="KW-0804">Transcription</keyword>
<dbReference type="SUPFAM" id="SSF48498">
    <property type="entry name" value="Tetracyclin repressor-like, C-terminal domain"/>
    <property type="match status" value="1"/>
</dbReference>
<dbReference type="PANTHER" id="PTHR30055">
    <property type="entry name" value="HTH-TYPE TRANSCRIPTIONAL REGULATOR RUTR"/>
    <property type="match status" value="1"/>
</dbReference>
<comment type="caution">
    <text evidence="6">The sequence shown here is derived from an EMBL/GenBank/DDBJ whole genome shotgun (WGS) entry which is preliminary data.</text>
</comment>
<sequence>MRRAIRSIEGLMTKRQRNARGEGGQLRQDILGAAIALIDRAGSSEAVSLRAVAKEVGIAAPSVYAHFPDRDALLLAVLQQLFDELIALRSEAEERAAAAGGGAWQQLRAGAFATVHFGLQRPGHYKMLYEGRVVSGLSDPMAAAFGRPIQLRVAGLIREILEGMPERENDDAERLALLIWAGTHGVISLQINKPTLRWPKATDLVEDLMRAVIRPANSGVSP</sequence>
<dbReference type="SUPFAM" id="SSF46689">
    <property type="entry name" value="Homeodomain-like"/>
    <property type="match status" value="1"/>
</dbReference>
<feature type="domain" description="HTH tetR-type" evidence="5">
    <location>
        <begin position="24"/>
        <end position="85"/>
    </location>
</feature>
<evidence type="ECO:0000256" key="3">
    <source>
        <dbReference type="ARBA" id="ARBA00023163"/>
    </source>
</evidence>
<evidence type="ECO:0000256" key="2">
    <source>
        <dbReference type="ARBA" id="ARBA00023125"/>
    </source>
</evidence>
<keyword evidence="1" id="KW-0805">Transcription regulation</keyword>
<evidence type="ECO:0000313" key="7">
    <source>
        <dbReference type="Proteomes" id="UP000267077"/>
    </source>
</evidence>
<dbReference type="Pfam" id="PF00440">
    <property type="entry name" value="TetR_N"/>
    <property type="match status" value="1"/>
</dbReference>
<dbReference type="InterPro" id="IPR001647">
    <property type="entry name" value="HTH_TetR"/>
</dbReference>
<dbReference type="InterPro" id="IPR025996">
    <property type="entry name" value="MT1864/Rv1816-like_C"/>
</dbReference>
<evidence type="ECO:0000256" key="1">
    <source>
        <dbReference type="ARBA" id="ARBA00023015"/>
    </source>
</evidence>
<dbReference type="AlphaFoldDB" id="A0A432LPW0"/>
<proteinExistence type="predicted"/>
<organism evidence="6 7">
    <name type="scientific">Dyella dinghuensis</name>
    <dbReference type="NCBI Taxonomy" id="1920169"/>
    <lineage>
        <taxon>Bacteria</taxon>
        <taxon>Pseudomonadati</taxon>
        <taxon>Pseudomonadota</taxon>
        <taxon>Gammaproteobacteria</taxon>
        <taxon>Lysobacterales</taxon>
        <taxon>Rhodanobacteraceae</taxon>
        <taxon>Dyella</taxon>
    </lineage>
</organism>
<keyword evidence="7" id="KW-1185">Reference proteome</keyword>
<dbReference type="Pfam" id="PF13305">
    <property type="entry name" value="TetR_C_33"/>
    <property type="match status" value="1"/>
</dbReference>
<evidence type="ECO:0000313" key="6">
    <source>
        <dbReference type="EMBL" id="RUL62219.1"/>
    </source>
</evidence>
<dbReference type="InterPro" id="IPR036271">
    <property type="entry name" value="Tet_transcr_reg_TetR-rel_C_sf"/>
</dbReference>
<dbReference type="InterPro" id="IPR009057">
    <property type="entry name" value="Homeodomain-like_sf"/>
</dbReference>
<dbReference type="EMBL" id="RYZR01000007">
    <property type="protein sequence ID" value="RUL62219.1"/>
    <property type="molecule type" value="Genomic_DNA"/>
</dbReference>
<dbReference type="OrthoDB" id="9089941at2"/>
<accession>A0A432LPW0</accession>
<name>A0A432LPW0_9GAMM</name>
<evidence type="ECO:0000256" key="4">
    <source>
        <dbReference type="PROSITE-ProRule" id="PRU00335"/>
    </source>
</evidence>
<dbReference type="Gene3D" id="1.10.357.10">
    <property type="entry name" value="Tetracycline Repressor, domain 2"/>
    <property type="match status" value="1"/>
</dbReference>
<gene>
    <name evidence="6" type="ORF">EKH79_15145</name>
</gene>
<dbReference type="PROSITE" id="PS50977">
    <property type="entry name" value="HTH_TETR_2"/>
    <property type="match status" value="1"/>
</dbReference>
<keyword evidence="2 4" id="KW-0238">DNA-binding</keyword>
<protein>
    <submittedName>
        <fullName evidence="6">TetR/AcrR family transcriptional regulator</fullName>
    </submittedName>
</protein>
<dbReference type="GO" id="GO:0003700">
    <property type="term" value="F:DNA-binding transcription factor activity"/>
    <property type="evidence" value="ECO:0007669"/>
    <property type="project" value="TreeGrafter"/>
</dbReference>
<feature type="DNA-binding region" description="H-T-H motif" evidence="4">
    <location>
        <begin position="48"/>
        <end position="67"/>
    </location>
</feature>
<evidence type="ECO:0000259" key="5">
    <source>
        <dbReference type="PROSITE" id="PS50977"/>
    </source>
</evidence>
<dbReference type="Proteomes" id="UP000267077">
    <property type="component" value="Unassembled WGS sequence"/>
</dbReference>
<reference evidence="6 7" key="1">
    <citation type="submission" date="2018-12" db="EMBL/GenBank/DDBJ databases">
        <title>Dyella dinghuensis sp. nov. DHOA06 and Dyella choica sp. nov. 4M-K27, isolated from forest soil.</title>
        <authorList>
            <person name="Qiu L.-H."/>
            <person name="Gao Z.-H."/>
        </authorList>
    </citation>
    <scope>NUCLEOTIDE SEQUENCE [LARGE SCALE GENOMIC DNA]</scope>
    <source>
        <strain evidence="6 7">DHOA06</strain>
    </source>
</reference>
<dbReference type="PANTHER" id="PTHR30055:SF234">
    <property type="entry name" value="HTH-TYPE TRANSCRIPTIONAL REGULATOR BETI"/>
    <property type="match status" value="1"/>
</dbReference>
<dbReference type="GO" id="GO:0000976">
    <property type="term" value="F:transcription cis-regulatory region binding"/>
    <property type="evidence" value="ECO:0007669"/>
    <property type="project" value="TreeGrafter"/>
</dbReference>